<dbReference type="InterPro" id="IPR020471">
    <property type="entry name" value="AKR"/>
</dbReference>
<dbReference type="CDD" id="cd19075">
    <property type="entry name" value="AKR_AKR7A1-5"/>
    <property type="match status" value="1"/>
</dbReference>
<proteinExistence type="predicted"/>
<dbReference type="PANTHER" id="PTHR43364">
    <property type="entry name" value="NADH-SPECIFIC METHYLGLYOXAL REDUCTASE-RELATED"/>
    <property type="match status" value="1"/>
</dbReference>
<dbReference type="AlphaFoldDB" id="A0A6A6WZ08"/>
<dbReference type="InterPro" id="IPR023210">
    <property type="entry name" value="NADP_OxRdtase_dom"/>
</dbReference>
<feature type="domain" description="NADP-dependent oxidoreductase" evidence="2">
    <location>
        <begin position="7"/>
        <end position="304"/>
    </location>
</feature>
<dbReference type="GO" id="GO:0016491">
    <property type="term" value="F:oxidoreductase activity"/>
    <property type="evidence" value="ECO:0007669"/>
    <property type="project" value="UniProtKB-KW"/>
</dbReference>
<name>A0A6A6WZ08_9PLEO</name>
<dbReference type="Proteomes" id="UP000799757">
    <property type="component" value="Unassembled WGS sequence"/>
</dbReference>
<dbReference type="PRINTS" id="PR00069">
    <property type="entry name" value="ALDKETRDTASE"/>
</dbReference>
<gene>
    <name evidence="3" type="ORF">K505DRAFT_284855</name>
</gene>
<dbReference type="Gene3D" id="3.20.20.100">
    <property type="entry name" value="NADP-dependent oxidoreductase domain"/>
    <property type="match status" value="1"/>
</dbReference>
<sequence>MAIPHPKIIFGSVTFWATNAEETETHLKLLEELGVKDIDCAEGYGKAEENLGKTNAPSRFNVDTKCSAAMGPDFMTKDVVLDHAKESLRKLGAKSVDVYYLHAPDRRVPLEGSLEAMDILYRGGSFKRFGLSNYLPHEVEEVVRICKERDFVLPSVYQGNYSPIARRPDAELFPVLRKHNIAFYAYSPLAGGFLTKTREMLVSGLAEGRWHPSTDLGKLYGSLYNKPNYLDALDQWGMIADQEGISKAELAYRWVAFNSHVQADLGDAVIFGAFKEPHYRETVDWLRKGPVSTSAAKSIDKVWELVKNDAIWDNFNNYVENNRFKKIGEGW</sequence>
<evidence type="ECO:0000259" key="2">
    <source>
        <dbReference type="Pfam" id="PF00248"/>
    </source>
</evidence>
<organism evidence="3 4">
    <name type="scientific">Melanomma pulvis-pyrius CBS 109.77</name>
    <dbReference type="NCBI Taxonomy" id="1314802"/>
    <lineage>
        <taxon>Eukaryota</taxon>
        <taxon>Fungi</taxon>
        <taxon>Dikarya</taxon>
        <taxon>Ascomycota</taxon>
        <taxon>Pezizomycotina</taxon>
        <taxon>Dothideomycetes</taxon>
        <taxon>Pleosporomycetidae</taxon>
        <taxon>Pleosporales</taxon>
        <taxon>Melanommataceae</taxon>
        <taxon>Melanomma</taxon>
    </lineage>
</organism>
<dbReference type="OrthoDB" id="2310150at2759"/>
<evidence type="ECO:0000256" key="1">
    <source>
        <dbReference type="ARBA" id="ARBA00023002"/>
    </source>
</evidence>
<keyword evidence="4" id="KW-1185">Reference proteome</keyword>
<reference evidence="3" key="1">
    <citation type="journal article" date="2020" name="Stud. Mycol.">
        <title>101 Dothideomycetes genomes: a test case for predicting lifestyles and emergence of pathogens.</title>
        <authorList>
            <person name="Haridas S."/>
            <person name="Albert R."/>
            <person name="Binder M."/>
            <person name="Bloem J."/>
            <person name="Labutti K."/>
            <person name="Salamov A."/>
            <person name="Andreopoulos B."/>
            <person name="Baker S."/>
            <person name="Barry K."/>
            <person name="Bills G."/>
            <person name="Bluhm B."/>
            <person name="Cannon C."/>
            <person name="Castanera R."/>
            <person name="Culley D."/>
            <person name="Daum C."/>
            <person name="Ezra D."/>
            <person name="Gonzalez J."/>
            <person name="Henrissat B."/>
            <person name="Kuo A."/>
            <person name="Liang C."/>
            <person name="Lipzen A."/>
            <person name="Lutzoni F."/>
            <person name="Magnuson J."/>
            <person name="Mondo S."/>
            <person name="Nolan M."/>
            <person name="Ohm R."/>
            <person name="Pangilinan J."/>
            <person name="Park H.-J."/>
            <person name="Ramirez L."/>
            <person name="Alfaro M."/>
            <person name="Sun H."/>
            <person name="Tritt A."/>
            <person name="Yoshinaga Y."/>
            <person name="Zwiers L.-H."/>
            <person name="Turgeon B."/>
            <person name="Goodwin S."/>
            <person name="Spatafora J."/>
            <person name="Crous P."/>
            <person name="Grigoriev I."/>
        </authorList>
    </citation>
    <scope>NUCLEOTIDE SEQUENCE</scope>
    <source>
        <strain evidence="3">CBS 109.77</strain>
    </source>
</reference>
<dbReference type="PANTHER" id="PTHR43364:SF4">
    <property type="entry name" value="NAD(P)-LINKED OXIDOREDUCTASE SUPERFAMILY PROTEIN"/>
    <property type="match status" value="1"/>
</dbReference>
<evidence type="ECO:0000313" key="4">
    <source>
        <dbReference type="Proteomes" id="UP000799757"/>
    </source>
</evidence>
<evidence type="ECO:0000313" key="3">
    <source>
        <dbReference type="EMBL" id="KAF2789164.1"/>
    </source>
</evidence>
<dbReference type="Pfam" id="PF00248">
    <property type="entry name" value="Aldo_ket_red"/>
    <property type="match status" value="1"/>
</dbReference>
<dbReference type="InterPro" id="IPR050523">
    <property type="entry name" value="AKR_Detox_Biosynth"/>
</dbReference>
<dbReference type="SUPFAM" id="SSF51430">
    <property type="entry name" value="NAD(P)-linked oxidoreductase"/>
    <property type="match status" value="1"/>
</dbReference>
<keyword evidence="1" id="KW-0560">Oxidoreductase</keyword>
<dbReference type="EMBL" id="MU002157">
    <property type="protein sequence ID" value="KAF2789164.1"/>
    <property type="molecule type" value="Genomic_DNA"/>
</dbReference>
<protein>
    <submittedName>
        <fullName evidence="3">Aldehyde reductase</fullName>
    </submittedName>
</protein>
<dbReference type="InterPro" id="IPR036812">
    <property type="entry name" value="NAD(P)_OxRdtase_dom_sf"/>
</dbReference>
<accession>A0A6A6WZ08</accession>